<feature type="compositionally biased region" description="Low complexity" evidence="1">
    <location>
        <begin position="57"/>
        <end position="69"/>
    </location>
</feature>
<sequence>MNNNQRLLEQLQRMNQLSMDNMINQLRQKMLNRRLRNETRNMLTGLQNQLSTGTEINPSSSSPSNTSSSLDDLMGLLNKLTN</sequence>
<protein>
    <submittedName>
        <fullName evidence="2">Uncharacterized protein</fullName>
    </submittedName>
</protein>
<proteinExistence type="predicted"/>
<comment type="caution">
    <text evidence="2">The sequence shown here is derived from an EMBL/GenBank/DDBJ whole genome shotgun (WGS) entry which is preliminary data.</text>
</comment>
<gene>
    <name evidence="2" type="ORF">I7822_26590</name>
</gene>
<dbReference type="RefSeq" id="WP_207982075.1">
    <property type="nucleotide sequence ID" value="NZ_JAGDEL010000032.1"/>
</dbReference>
<evidence type="ECO:0000256" key="1">
    <source>
        <dbReference type="SAM" id="MobiDB-lite"/>
    </source>
</evidence>
<organism evidence="2 3">
    <name type="scientific">Metabacillus bambusae</name>
    <dbReference type="NCBI Taxonomy" id="2795218"/>
    <lineage>
        <taxon>Bacteria</taxon>
        <taxon>Bacillati</taxon>
        <taxon>Bacillota</taxon>
        <taxon>Bacilli</taxon>
        <taxon>Bacillales</taxon>
        <taxon>Bacillaceae</taxon>
        <taxon>Metabacillus</taxon>
    </lineage>
</organism>
<dbReference type="EMBL" id="JAGDEL010000032">
    <property type="protein sequence ID" value="MBO1515191.1"/>
    <property type="molecule type" value="Genomic_DNA"/>
</dbReference>
<dbReference type="Proteomes" id="UP000663981">
    <property type="component" value="Unassembled WGS sequence"/>
</dbReference>
<evidence type="ECO:0000313" key="3">
    <source>
        <dbReference type="Proteomes" id="UP000663981"/>
    </source>
</evidence>
<feature type="region of interest" description="Disordered" evidence="1">
    <location>
        <begin position="45"/>
        <end position="82"/>
    </location>
</feature>
<name>A0ABS3NA86_9BACI</name>
<feature type="compositionally biased region" description="Polar residues" evidence="1">
    <location>
        <begin position="45"/>
        <end position="56"/>
    </location>
</feature>
<reference evidence="2 3" key="1">
    <citation type="submission" date="2021-03" db="EMBL/GenBank/DDBJ databases">
        <title>Whole genome sequence of Metabacillus bambusae BG109.</title>
        <authorList>
            <person name="Jeong J.W."/>
        </authorList>
    </citation>
    <scope>NUCLEOTIDE SEQUENCE [LARGE SCALE GENOMIC DNA]</scope>
    <source>
        <strain evidence="2 3">BG109</strain>
    </source>
</reference>
<accession>A0ABS3NA86</accession>
<keyword evidence="3" id="KW-1185">Reference proteome</keyword>
<evidence type="ECO:0000313" key="2">
    <source>
        <dbReference type="EMBL" id="MBO1515191.1"/>
    </source>
</evidence>